<name>A0A0F9JEM5_9ZZZZ</name>
<evidence type="ECO:0000313" key="1">
    <source>
        <dbReference type="EMBL" id="KKM04256.1"/>
    </source>
</evidence>
<protein>
    <submittedName>
        <fullName evidence="1">Uncharacterized protein</fullName>
    </submittedName>
</protein>
<accession>A0A0F9JEM5</accession>
<proteinExistence type="predicted"/>
<feature type="non-terminal residue" evidence="1">
    <location>
        <position position="28"/>
    </location>
</feature>
<reference evidence="1" key="1">
    <citation type="journal article" date="2015" name="Nature">
        <title>Complex archaea that bridge the gap between prokaryotes and eukaryotes.</title>
        <authorList>
            <person name="Spang A."/>
            <person name="Saw J.H."/>
            <person name="Jorgensen S.L."/>
            <person name="Zaremba-Niedzwiedzka K."/>
            <person name="Martijn J."/>
            <person name="Lind A.E."/>
            <person name="van Eijk R."/>
            <person name="Schleper C."/>
            <person name="Guy L."/>
            <person name="Ettema T.J."/>
        </authorList>
    </citation>
    <scope>NUCLEOTIDE SEQUENCE</scope>
</reference>
<gene>
    <name evidence="1" type="ORF">LCGC14_1766030</name>
</gene>
<dbReference type="EMBL" id="LAZR01016495">
    <property type="protein sequence ID" value="KKM04256.1"/>
    <property type="molecule type" value="Genomic_DNA"/>
</dbReference>
<organism evidence="1">
    <name type="scientific">marine sediment metagenome</name>
    <dbReference type="NCBI Taxonomy" id="412755"/>
    <lineage>
        <taxon>unclassified sequences</taxon>
        <taxon>metagenomes</taxon>
        <taxon>ecological metagenomes</taxon>
    </lineage>
</organism>
<dbReference type="AlphaFoldDB" id="A0A0F9JEM5"/>
<comment type="caution">
    <text evidence="1">The sequence shown here is derived from an EMBL/GenBank/DDBJ whole genome shotgun (WGS) entry which is preliminary data.</text>
</comment>
<sequence>MPTIPSLSVVTRAIVAEAVLAEGFREQG</sequence>